<accession>A0A5N5UHN8</accession>
<dbReference type="AlphaFoldDB" id="A0A5N5ULZ7"/>
<protein>
    <submittedName>
        <fullName evidence="4">Pyridoxamine 5'-phosphate oxidase family protein</fullName>
    </submittedName>
</protein>
<comment type="caution">
    <text evidence="4">The sequence shown here is derived from an EMBL/GenBank/DDBJ whole genome shotgun (WGS) entry which is preliminary data.</text>
</comment>
<dbReference type="Proteomes" id="UP000326302">
    <property type="component" value="Unassembled WGS sequence"/>
</dbReference>
<dbReference type="InterPro" id="IPR011576">
    <property type="entry name" value="Pyridox_Oxase_N"/>
</dbReference>
<gene>
    <name evidence="2" type="ORF">DM867_01550</name>
    <name evidence="3" type="ORF">DMP03_06095</name>
    <name evidence="4" type="ORF">DP108_01435</name>
</gene>
<evidence type="ECO:0000313" key="4">
    <source>
        <dbReference type="EMBL" id="KAB7519940.1"/>
    </source>
</evidence>
<keyword evidence="7" id="KW-1185">Reference proteome</keyword>
<accession>A0A5N5UB49</accession>
<dbReference type="EMBL" id="QMDY01000001">
    <property type="protein sequence ID" value="KAB7519940.1"/>
    <property type="molecule type" value="Genomic_DNA"/>
</dbReference>
<proteinExistence type="predicted"/>
<accession>A0A5N5ULZ7</accession>
<evidence type="ECO:0000313" key="7">
    <source>
        <dbReference type="Proteomes" id="UP000326865"/>
    </source>
</evidence>
<evidence type="ECO:0000313" key="6">
    <source>
        <dbReference type="Proteomes" id="UP000326302"/>
    </source>
</evidence>
<dbReference type="InterPro" id="IPR012349">
    <property type="entry name" value="Split_barrel_FMN-bd"/>
</dbReference>
<evidence type="ECO:0000313" key="5">
    <source>
        <dbReference type="Proteomes" id="UP000326207"/>
    </source>
</evidence>
<dbReference type="Gene3D" id="2.30.110.10">
    <property type="entry name" value="Electron Transport, Fmn-binding Protein, Chain A"/>
    <property type="match status" value="1"/>
</dbReference>
<feature type="domain" description="Pyridoxamine 5'-phosphate oxidase N-terminal" evidence="1">
    <location>
        <begin position="12"/>
        <end position="142"/>
    </location>
</feature>
<organism evidence="4 5">
    <name type="scientific">Halosegnis rubeus</name>
    <dbReference type="NCBI Taxonomy" id="2212850"/>
    <lineage>
        <taxon>Archaea</taxon>
        <taxon>Methanobacteriati</taxon>
        <taxon>Methanobacteriota</taxon>
        <taxon>Stenosarchaea group</taxon>
        <taxon>Halobacteria</taxon>
        <taxon>Halobacteriales</taxon>
        <taxon>Natronomonadaceae</taxon>
        <taxon>Halosegnis</taxon>
    </lineage>
</organism>
<evidence type="ECO:0000259" key="1">
    <source>
        <dbReference type="Pfam" id="PF01243"/>
    </source>
</evidence>
<evidence type="ECO:0000313" key="2">
    <source>
        <dbReference type="EMBL" id="KAB7515854.1"/>
    </source>
</evidence>
<dbReference type="Proteomes" id="UP000326207">
    <property type="component" value="Unassembled WGS sequence"/>
</dbReference>
<dbReference type="EMBL" id="QJOW01000002">
    <property type="protein sequence ID" value="KAB7516932.1"/>
    <property type="molecule type" value="Genomic_DNA"/>
</dbReference>
<dbReference type="SUPFAM" id="SSF50475">
    <property type="entry name" value="FMN-binding split barrel"/>
    <property type="match status" value="1"/>
</dbReference>
<dbReference type="EMBL" id="QKKZ01000001">
    <property type="protein sequence ID" value="KAB7515854.1"/>
    <property type="molecule type" value="Genomic_DNA"/>
</dbReference>
<dbReference type="Pfam" id="PF01243">
    <property type="entry name" value="PNPOx_N"/>
    <property type="match status" value="1"/>
</dbReference>
<reference evidence="5 6" key="1">
    <citation type="submission" date="2019-10" db="EMBL/GenBank/DDBJ databases">
        <title>Unraveling microbial dark matter from salterns through culturing: the case of the genus Halosegnis.</title>
        <authorList>
            <person name="Duran-Viseras A."/>
            <person name="Andrei A.-S."/>
            <person name="Vera-Gargallo B."/>
            <person name="Ghai R."/>
            <person name="Sanchez-Porro C."/>
            <person name="Ventosa A."/>
        </authorList>
    </citation>
    <scope>NUCLEOTIDE SEQUENCE [LARGE SCALE GENOMIC DNA]</scope>
    <source>
        <strain evidence="3 6">F17-44</strain>
        <strain evidence="2 7">F18-79</strain>
        <strain evidence="4 5">F19-13</strain>
    </source>
</reference>
<dbReference type="OrthoDB" id="194652at2157"/>
<dbReference type="Proteomes" id="UP000326865">
    <property type="component" value="Unassembled WGS sequence"/>
</dbReference>
<sequence>MEIVEDTLGVPIATFLARPLFAHIATASPDGPRDSPVWFLYDEETETVWIDADRASNSFTDRIEEDERVAVSVVDSEPARGLIQHVGVRGTATLEPFDAERAGRLYAKYLGAGRETWDDRFHTYVEQPPDSATLVRVEPETVVARDQSYRPAPTY</sequence>
<evidence type="ECO:0000313" key="3">
    <source>
        <dbReference type="EMBL" id="KAB7516932.1"/>
    </source>
</evidence>
<name>A0A5N5ULZ7_9EURY</name>
<dbReference type="RefSeq" id="WP_152119815.1">
    <property type="nucleotide sequence ID" value="NZ_QJOW01000002.1"/>
</dbReference>